<dbReference type="OrthoDB" id="10068441at2759"/>
<accession>A0A5J4VDC3</accession>
<organism evidence="1 2">
    <name type="scientific">Streblomastix strix</name>
    <dbReference type="NCBI Taxonomy" id="222440"/>
    <lineage>
        <taxon>Eukaryota</taxon>
        <taxon>Metamonada</taxon>
        <taxon>Preaxostyla</taxon>
        <taxon>Oxymonadida</taxon>
        <taxon>Streblomastigidae</taxon>
        <taxon>Streblomastix</taxon>
    </lineage>
</organism>
<sequence length="82" mass="9087">MKGTNSKTQKDIEENKVTIGLIKNEKVEKKDKTVCADLGLNLDYLIAMCVDGAASMIGCHHSMTSKMKELFAFTGCFFSTYL</sequence>
<reference evidence="1 2" key="1">
    <citation type="submission" date="2019-03" db="EMBL/GenBank/DDBJ databases">
        <title>Single cell metagenomics reveals metabolic interactions within the superorganism composed of flagellate Streblomastix strix and complex community of Bacteroidetes bacteria on its surface.</title>
        <authorList>
            <person name="Treitli S.C."/>
            <person name="Kolisko M."/>
            <person name="Husnik F."/>
            <person name="Keeling P."/>
            <person name="Hampl V."/>
        </authorList>
    </citation>
    <scope>NUCLEOTIDE SEQUENCE [LARGE SCALE GENOMIC DNA]</scope>
    <source>
        <strain evidence="1">ST1C</strain>
    </source>
</reference>
<dbReference type="Proteomes" id="UP000324800">
    <property type="component" value="Unassembled WGS sequence"/>
</dbReference>
<name>A0A5J4VDC3_9EUKA</name>
<comment type="caution">
    <text evidence="1">The sequence shown here is derived from an EMBL/GenBank/DDBJ whole genome shotgun (WGS) entry which is preliminary data.</text>
</comment>
<evidence type="ECO:0000313" key="2">
    <source>
        <dbReference type="Proteomes" id="UP000324800"/>
    </source>
</evidence>
<gene>
    <name evidence="1" type="ORF">EZS28_024088</name>
</gene>
<dbReference type="EMBL" id="SNRW01007936">
    <property type="protein sequence ID" value="KAA6380384.1"/>
    <property type="molecule type" value="Genomic_DNA"/>
</dbReference>
<evidence type="ECO:0000313" key="1">
    <source>
        <dbReference type="EMBL" id="KAA6380384.1"/>
    </source>
</evidence>
<dbReference type="AlphaFoldDB" id="A0A5J4VDC3"/>
<protein>
    <submittedName>
        <fullName evidence="1">Uncharacterized protein</fullName>
    </submittedName>
</protein>
<proteinExistence type="predicted"/>